<evidence type="ECO:0000313" key="10">
    <source>
        <dbReference type="Proteomes" id="UP000691718"/>
    </source>
</evidence>
<dbReference type="PANTHER" id="PTHR10218">
    <property type="entry name" value="GTP-BINDING PROTEIN ALPHA SUBUNIT"/>
    <property type="match status" value="1"/>
</dbReference>
<dbReference type="FunFam" id="3.40.50.300:FF:003977">
    <property type="entry name" value="Guanine nucleotide-binding protein G(q) subunit alpha"/>
    <property type="match status" value="1"/>
</dbReference>
<feature type="binding site" evidence="7">
    <location>
        <begin position="275"/>
        <end position="278"/>
    </location>
    <ligand>
        <name>GTP</name>
        <dbReference type="ChEBI" id="CHEBI:37565"/>
    </ligand>
</feature>
<feature type="binding site" evidence="7">
    <location>
        <begin position="50"/>
        <end position="55"/>
    </location>
    <ligand>
        <name>GTP</name>
        <dbReference type="ChEBI" id="CHEBI:37565"/>
    </ligand>
</feature>
<accession>A0A8S3WZ81</accession>
<dbReference type="GO" id="GO:0050793">
    <property type="term" value="P:regulation of developmental process"/>
    <property type="evidence" value="ECO:0007669"/>
    <property type="project" value="UniProtKB-ARBA"/>
</dbReference>
<feature type="binding site" evidence="7">
    <location>
        <begin position="206"/>
        <end position="210"/>
    </location>
    <ligand>
        <name>GTP</name>
        <dbReference type="ChEBI" id="CHEBI:37565"/>
    </ligand>
</feature>
<dbReference type="GO" id="GO:0003925">
    <property type="term" value="F:G protein activity"/>
    <property type="evidence" value="ECO:0007669"/>
    <property type="project" value="UniProtKB-ARBA"/>
</dbReference>
<evidence type="ECO:0000256" key="4">
    <source>
        <dbReference type="ARBA" id="ARBA00022842"/>
    </source>
</evidence>
<dbReference type="GO" id="GO:0001664">
    <property type="term" value="F:G protein-coupled receptor binding"/>
    <property type="evidence" value="ECO:0007669"/>
    <property type="project" value="TreeGrafter"/>
</dbReference>
<reference evidence="9" key="1">
    <citation type="submission" date="2021-04" db="EMBL/GenBank/DDBJ databases">
        <authorList>
            <person name="Tunstrom K."/>
        </authorList>
    </citation>
    <scope>NUCLEOTIDE SEQUENCE</scope>
</reference>
<organism evidence="9 10">
    <name type="scientific">Parnassius apollo</name>
    <name type="common">Apollo butterfly</name>
    <name type="synonym">Papilio apollo</name>
    <dbReference type="NCBI Taxonomy" id="110799"/>
    <lineage>
        <taxon>Eukaryota</taxon>
        <taxon>Metazoa</taxon>
        <taxon>Ecdysozoa</taxon>
        <taxon>Arthropoda</taxon>
        <taxon>Hexapoda</taxon>
        <taxon>Insecta</taxon>
        <taxon>Pterygota</taxon>
        <taxon>Neoptera</taxon>
        <taxon>Endopterygota</taxon>
        <taxon>Lepidoptera</taxon>
        <taxon>Glossata</taxon>
        <taxon>Ditrysia</taxon>
        <taxon>Papilionoidea</taxon>
        <taxon>Papilionidae</taxon>
        <taxon>Parnassiinae</taxon>
        <taxon>Parnassini</taxon>
        <taxon>Parnassius</taxon>
        <taxon>Parnassius</taxon>
    </lineage>
</organism>
<dbReference type="EMBL" id="CAJQZP010000885">
    <property type="protein sequence ID" value="CAG4992402.1"/>
    <property type="molecule type" value="Genomic_DNA"/>
</dbReference>
<dbReference type="FunFam" id="3.40.50.300:FF:000692">
    <property type="entry name" value="Guanine nucleotide-binding protein subunit alpha"/>
    <property type="match status" value="1"/>
</dbReference>
<gene>
    <name evidence="9" type="ORF">PAPOLLO_LOCUS12305</name>
</gene>
<dbReference type="GO" id="GO:0007188">
    <property type="term" value="P:adenylate cyclase-modulating G protein-coupled receptor signaling pathway"/>
    <property type="evidence" value="ECO:0007669"/>
    <property type="project" value="TreeGrafter"/>
</dbReference>
<evidence type="ECO:0000256" key="3">
    <source>
        <dbReference type="ARBA" id="ARBA00022741"/>
    </source>
</evidence>
<dbReference type="OrthoDB" id="5817230at2759"/>
<name>A0A8S3WZ81_PARAO</name>
<dbReference type="GO" id="GO:0030234">
    <property type="term" value="F:enzyme regulator activity"/>
    <property type="evidence" value="ECO:0007669"/>
    <property type="project" value="UniProtKB-ARBA"/>
</dbReference>
<keyword evidence="10" id="KW-1185">Reference proteome</keyword>
<comment type="similarity">
    <text evidence="1">Belongs to the G-alpha family. G(q) subfamily.</text>
</comment>
<dbReference type="GO" id="GO:0000902">
    <property type="term" value="P:cell morphogenesis"/>
    <property type="evidence" value="ECO:0007669"/>
    <property type="project" value="UniProtKB-ARBA"/>
</dbReference>
<dbReference type="FunFam" id="1.10.400.10:FF:000002">
    <property type="entry name" value="guanine nucleotide-binding protein G(Q) subunit alpha"/>
    <property type="match status" value="1"/>
</dbReference>
<dbReference type="PANTHER" id="PTHR10218:SF329">
    <property type="entry name" value="GUANINE NUCLEOTIDE-BINDING PROTEIN G(Q) SUBUNIT ALPHA"/>
    <property type="match status" value="1"/>
</dbReference>
<evidence type="ECO:0000256" key="8">
    <source>
        <dbReference type="PIRSR" id="PIRSR601019-2"/>
    </source>
</evidence>
<keyword evidence="4 8" id="KW-0460">Magnesium</keyword>
<dbReference type="Proteomes" id="UP000691718">
    <property type="component" value="Unassembled WGS sequence"/>
</dbReference>
<keyword evidence="3 7" id="KW-0547">Nucleotide-binding</keyword>
<evidence type="ECO:0000256" key="1">
    <source>
        <dbReference type="ARBA" id="ARBA00007976"/>
    </source>
</evidence>
<evidence type="ECO:0000256" key="2">
    <source>
        <dbReference type="ARBA" id="ARBA00022723"/>
    </source>
</evidence>
<dbReference type="AlphaFoldDB" id="A0A8S3WZ81"/>
<feature type="binding site" evidence="8">
    <location>
        <position position="54"/>
    </location>
    <ligand>
        <name>Mg(2+)</name>
        <dbReference type="ChEBI" id="CHEBI:18420"/>
    </ligand>
</feature>
<keyword evidence="2 8" id="KW-0479">Metal-binding</keyword>
<dbReference type="SMART" id="SM00275">
    <property type="entry name" value="G_alpha"/>
    <property type="match status" value="1"/>
</dbReference>
<dbReference type="GO" id="GO:0005834">
    <property type="term" value="C:heterotrimeric G-protein complex"/>
    <property type="evidence" value="ECO:0007669"/>
    <property type="project" value="TreeGrafter"/>
</dbReference>
<evidence type="ECO:0000256" key="7">
    <source>
        <dbReference type="PIRSR" id="PIRSR601019-1"/>
    </source>
</evidence>
<protein>
    <submittedName>
        <fullName evidence="9">(apollo) hypothetical protein</fullName>
    </submittedName>
</protein>
<evidence type="ECO:0000313" key="9">
    <source>
        <dbReference type="EMBL" id="CAG4992402.1"/>
    </source>
</evidence>
<dbReference type="PROSITE" id="PS51882">
    <property type="entry name" value="G_ALPHA"/>
    <property type="match status" value="1"/>
</dbReference>
<feature type="binding site" evidence="7">
    <location>
        <begin position="181"/>
        <end position="187"/>
    </location>
    <ligand>
        <name>GTP</name>
        <dbReference type="ChEBI" id="CHEBI:37565"/>
    </ligand>
</feature>
<dbReference type="GO" id="GO:0046872">
    <property type="term" value="F:metal ion binding"/>
    <property type="evidence" value="ECO:0007669"/>
    <property type="project" value="UniProtKB-KW"/>
</dbReference>
<dbReference type="CDD" id="cd00066">
    <property type="entry name" value="G-alpha"/>
    <property type="match status" value="1"/>
</dbReference>
<dbReference type="GO" id="GO:0005525">
    <property type="term" value="F:GTP binding"/>
    <property type="evidence" value="ECO:0007669"/>
    <property type="project" value="UniProtKB-KW"/>
</dbReference>
<feature type="binding site" evidence="7">
    <location>
        <position position="359"/>
    </location>
    <ligand>
        <name>GTP</name>
        <dbReference type="ChEBI" id="CHEBI:37565"/>
    </ligand>
</feature>
<evidence type="ECO:0000256" key="5">
    <source>
        <dbReference type="ARBA" id="ARBA00023134"/>
    </source>
</evidence>
<dbReference type="GO" id="GO:0031683">
    <property type="term" value="F:G-protein beta/gamma-subunit complex binding"/>
    <property type="evidence" value="ECO:0007669"/>
    <property type="project" value="InterPro"/>
</dbReference>
<evidence type="ECO:0000256" key="6">
    <source>
        <dbReference type="ARBA" id="ARBA00023224"/>
    </source>
</evidence>
<dbReference type="InterPro" id="IPR001019">
    <property type="entry name" value="Gprotein_alpha_su"/>
</dbReference>
<keyword evidence="6" id="KW-0807">Transducer</keyword>
<feature type="binding site" evidence="7">
    <location>
        <begin position="156"/>
        <end position="157"/>
    </location>
    <ligand>
        <name>GTP</name>
        <dbReference type="ChEBI" id="CHEBI:37565"/>
    </ligand>
</feature>
<dbReference type="GO" id="GO:0005737">
    <property type="term" value="C:cytoplasm"/>
    <property type="evidence" value="ECO:0007669"/>
    <property type="project" value="TreeGrafter"/>
</dbReference>
<sequence length="387" mass="44995">MDEFVSASEVPSSTEIIRARCLNRKVVKADNSVEWLPKHTTVIMLSSTGESGKSTFIKQMRIIHGSGYSDDDKRGFIKLVYQNIFMAMQSMIRAMDLLKIQYGNPSNVEKAELISSIDFESVTTFESPYVEAIKALWADSGIQECYDRRREYQLTDSAKYYLSDLERIEKADYLPTEQDILRARQPTTGILEYPFDLDGIIFRMVDVGGQRSERRKWIHCFENVTSIIFLVALSEYDQILFESENENRMEESKALFKTIITYPWFQHSSVILFLNKKDLLEEKIMYSHLVDYFPEYDGPKCDPIPAREFILQKYLKENPDPDRSCPQRDASTAREFILRMFVDLNPDAEKIIYSHFTCATDTENIRFVFAAVKDTILQSNLKEYNLV</sequence>
<comment type="caution">
    <text evidence="9">The sequence shown here is derived from an EMBL/GenBank/DDBJ whole genome shotgun (WGS) entry which is preliminary data.</text>
</comment>
<feature type="binding site" evidence="8">
    <location>
        <position position="187"/>
    </location>
    <ligand>
        <name>Mg(2+)</name>
        <dbReference type="ChEBI" id="CHEBI:18420"/>
    </ligand>
</feature>
<keyword evidence="5 7" id="KW-0342">GTP-binding</keyword>
<dbReference type="Pfam" id="PF00503">
    <property type="entry name" value="G-alpha"/>
    <property type="match status" value="1"/>
</dbReference>
<proteinExistence type="inferred from homology"/>